<gene>
    <name evidence="8" type="ORF">SSLN_LOCUS7861</name>
</gene>
<keyword evidence="2" id="KW-0963">Cytoplasm</keyword>
<evidence type="ECO:0000256" key="2">
    <source>
        <dbReference type="ARBA" id="ARBA00022490"/>
    </source>
</evidence>
<dbReference type="PANTHER" id="PTHR46212">
    <property type="entry name" value="PEFLIN"/>
    <property type="match status" value="1"/>
</dbReference>
<name>A0A183SUG3_SCHSO</name>
<feature type="domain" description="EF-hand" evidence="7">
    <location>
        <begin position="214"/>
        <end position="249"/>
    </location>
</feature>
<dbReference type="SUPFAM" id="SSF47473">
    <property type="entry name" value="EF-hand"/>
    <property type="match status" value="1"/>
</dbReference>
<evidence type="ECO:0000256" key="6">
    <source>
        <dbReference type="SAM" id="MobiDB-lite"/>
    </source>
</evidence>
<dbReference type="WBParaSite" id="SSLN_0000816001-mRNA-1">
    <property type="protein sequence ID" value="SSLN_0000816001-mRNA-1"/>
    <property type="gene ID" value="SSLN_0000816001"/>
</dbReference>
<proteinExistence type="predicted"/>
<comment type="subcellular location">
    <subcellularLocation>
        <location evidence="1">Cytoplasm</location>
    </subcellularLocation>
</comment>
<dbReference type="InterPro" id="IPR002048">
    <property type="entry name" value="EF_hand_dom"/>
</dbReference>
<dbReference type="SMART" id="SM00054">
    <property type="entry name" value="EFh"/>
    <property type="match status" value="4"/>
</dbReference>
<feature type="domain" description="EF-hand" evidence="7">
    <location>
        <begin position="159"/>
        <end position="182"/>
    </location>
</feature>
<dbReference type="GO" id="GO:0005509">
    <property type="term" value="F:calcium ion binding"/>
    <property type="evidence" value="ECO:0007669"/>
    <property type="project" value="InterPro"/>
</dbReference>
<evidence type="ECO:0000313" key="8">
    <source>
        <dbReference type="EMBL" id="VDL94246.1"/>
    </source>
</evidence>
<dbReference type="InterPro" id="IPR011992">
    <property type="entry name" value="EF-hand-dom_pair"/>
</dbReference>
<evidence type="ECO:0000256" key="5">
    <source>
        <dbReference type="ARBA" id="ARBA00022837"/>
    </source>
</evidence>
<evidence type="ECO:0000256" key="4">
    <source>
        <dbReference type="ARBA" id="ARBA00022737"/>
    </source>
</evidence>
<evidence type="ECO:0000313" key="10">
    <source>
        <dbReference type="WBParaSite" id="SSLN_0000816001-mRNA-1"/>
    </source>
</evidence>
<feature type="region of interest" description="Disordered" evidence="6">
    <location>
        <begin position="119"/>
        <end position="162"/>
    </location>
</feature>
<dbReference type="InterPro" id="IPR051426">
    <property type="entry name" value="Peflin/Sorcin_CaBP"/>
</dbReference>
<keyword evidence="5" id="KW-0106">Calcium</keyword>
<dbReference type="Gene3D" id="1.10.238.10">
    <property type="entry name" value="EF-hand"/>
    <property type="match status" value="1"/>
</dbReference>
<accession>A0A183SUG3</accession>
<organism evidence="10">
    <name type="scientific">Schistocephalus solidus</name>
    <name type="common">Tapeworm</name>
    <dbReference type="NCBI Taxonomy" id="70667"/>
    <lineage>
        <taxon>Eukaryota</taxon>
        <taxon>Metazoa</taxon>
        <taxon>Spiralia</taxon>
        <taxon>Lophotrochozoa</taxon>
        <taxon>Platyhelminthes</taxon>
        <taxon>Cestoda</taxon>
        <taxon>Eucestoda</taxon>
        <taxon>Diphyllobothriidea</taxon>
        <taxon>Diphyllobothriidae</taxon>
        <taxon>Schistocephalus</taxon>
    </lineage>
</organism>
<dbReference type="InterPro" id="IPR018247">
    <property type="entry name" value="EF_Hand_1_Ca_BS"/>
</dbReference>
<dbReference type="STRING" id="70667.A0A183SUG3"/>
<dbReference type="Pfam" id="PF13499">
    <property type="entry name" value="EF-hand_7"/>
    <property type="match status" value="2"/>
</dbReference>
<dbReference type="PROSITE" id="PS50222">
    <property type="entry name" value="EF_HAND_2"/>
    <property type="match status" value="2"/>
</dbReference>
<dbReference type="EMBL" id="UYSU01034349">
    <property type="protein sequence ID" value="VDL94246.1"/>
    <property type="molecule type" value="Genomic_DNA"/>
</dbReference>
<evidence type="ECO:0000313" key="9">
    <source>
        <dbReference type="Proteomes" id="UP000275846"/>
    </source>
</evidence>
<dbReference type="AlphaFoldDB" id="A0A183SUG3"/>
<reference evidence="8 9" key="2">
    <citation type="submission" date="2018-11" db="EMBL/GenBank/DDBJ databases">
        <authorList>
            <consortium name="Pathogen Informatics"/>
        </authorList>
    </citation>
    <scope>NUCLEOTIDE SEQUENCE [LARGE SCALE GENOMIC DNA]</scope>
    <source>
        <strain evidence="8 9">NST_G2</strain>
    </source>
</reference>
<reference evidence="10" key="1">
    <citation type="submission" date="2016-06" db="UniProtKB">
        <authorList>
            <consortium name="WormBaseParasite"/>
        </authorList>
    </citation>
    <scope>IDENTIFICATION</scope>
</reference>
<evidence type="ECO:0000256" key="3">
    <source>
        <dbReference type="ARBA" id="ARBA00022723"/>
    </source>
</evidence>
<dbReference type="PROSITE" id="PS00018">
    <property type="entry name" value="EF_HAND_1"/>
    <property type="match status" value="2"/>
</dbReference>
<sequence length="348" mass="39856">MEQDNQDDTQWKLLLSDIKPWFESPLATPAKSLVSFLDVNYVDNACAIFFKLLQKISEIEKDMKGLKLEIEKFKKHPHISPEHKQALTEEHERGEHTYAYTASVAITSNKDDGATSTKLGLAIKKSPERKEGNRQGSQKMKKRVSEGKGNISSKNPWRVDKDRSGSINAKELQEALHNGVGTPFDINCASLMISLFDRDNNGTIDINEFCQLFNYITQWKQLFEQHDRDRSGSIDYNEFRSALRHFRYNLSDNFTGWIMGRFDRQRRGAIGFDKYIYILVCLQMLTNSFRALDVNRCGVATMSFEQFLAAAFNMCILTDQFRIMDTNMTGTATVSFEQFLAAAFRLSA</sequence>
<dbReference type="CDD" id="cd16180">
    <property type="entry name" value="EFh_PEF_Group_I"/>
    <property type="match status" value="1"/>
</dbReference>
<dbReference type="OrthoDB" id="186625at2759"/>
<dbReference type="GO" id="GO:0005737">
    <property type="term" value="C:cytoplasm"/>
    <property type="evidence" value="ECO:0007669"/>
    <property type="project" value="UniProtKB-SubCell"/>
</dbReference>
<protein>
    <submittedName>
        <fullName evidence="10">Programmed cell death protein 6</fullName>
    </submittedName>
</protein>
<evidence type="ECO:0000256" key="1">
    <source>
        <dbReference type="ARBA" id="ARBA00004496"/>
    </source>
</evidence>
<dbReference type="Proteomes" id="UP000275846">
    <property type="component" value="Unassembled WGS sequence"/>
</dbReference>
<evidence type="ECO:0000259" key="7">
    <source>
        <dbReference type="PROSITE" id="PS50222"/>
    </source>
</evidence>
<keyword evidence="4" id="KW-0677">Repeat</keyword>
<dbReference type="PANTHER" id="PTHR46212:SF3">
    <property type="entry name" value="GH27120P"/>
    <property type="match status" value="1"/>
</dbReference>
<dbReference type="GO" id="GO:0048306">
    <property type="term" value="F:calcium-dependent protein binding"/>
    <property type="evidence" value="ECO:0007669"/>
    <property type="project" value="UniProtKB-ARBA"/>
</dbReference>
<keyword evidence="9" id="KW-1185">Reference proteome</keyword>
<keyword evidence="3" id="KW-0479">Metal-binding</keyword>